<dbReference type="InterPro" id="IPR044488">
    <property type="entry name" value="AKR2E"/>
</dbReference>
<dbReference type="InterPro" id="IPR020471">
    <property type="entry name" value="AKR"/>
</dbReference>
<evidence type="ECO:0000313" key="5">
    <source>
        <dbReference type="EMBL" id="KAK9729228.1"/>
    </source>
</evidence>
<proteinExistence type="inferred from homology"/>
<feature type="domain" description="NADP-dependent oxidoreductase" evidence="4">
    <location>
        <begin position="19"/>
        <end position="218"/>
    </location>
</feature>
<dbReference type="PANTHER" id="PTHR11732">
    <property type="entry name" value="ALDO/KETO REDUCTASE"/>
    <property type="match status" value="1"/>
</dbReference>
<dbReference type="InterPro" id="IPR018170">
    <property type="entry name" value="Aldo/ket_reductase_CS"/>
</dbReference>
<dbReference type="PRINTS" id="PR00069">
    <property type="entry name" value="ALDKETRDTASE"/>
</dbReference>
<dbReference type="Proteomes" id="UP001458880">
    <property type="component" value="Unassembled WGS sequence"/>
</dbReference>
<dbReference type="CDD" id="cd19116">
    <property type="entry name" value="AKR_AKR2E1-5"/>
    <property type="match status" value="1"/>
</dbReference>
<evidence type="ECO:0000256" key="2">
    <source>
        <dbReference type="ARBA" id="ARBA00022857"/>
    </source>
</evidence>
<evidence type="ECO:0000256" key="1">
    <source>
        <dbReference type="ARBA" id="ARBA00007905"/>
    </source>
</evidence>
<dbReference type="PROSITE" id="PS00798">
    <property type="entry name" value="ALDOKETO_REDUCTASE_1"/>
    <property type="match status" value="2"/>
</dbReference>
<comment type="caution">
    <text evidence="5">The sequence shown here is derived from an EMBL/GenBank/DDBJ whole genome shotgun (WGS) entry which is preliminary data.</text>
</comment>
<dbReference type="GO" id="GO:0016491">
    <property type="term" value="F:oxidoreductase activity"/>
    <property type="evidence" value="ECO:0007669"/>
    <property type="project" value="UniProtKB-KW"/>
</dbReference>
<dbReference type="PROSITE" id="PS00063">
    <property type="entry name" value="ALDOKETO_REDUCTASE_3"/>
    <property type="match status" value="1"/>
</dbReference>
<evidence type="ECO:0000313" key="6">
    <source>
        <dbReference type="Proteomes" id="UP001458880"/>
    </source>
</evidence>
<evidence type="ECO:0000259" key="4">
    <source>
        <dbReference type="Pfam" id="PF00248"/>
    </source>
</evidence>
<name>A0AAW1L660_POPJA</name>
<keyword evidence="3" id="KW-0560">Oxidoreductase</keyword>
<reference evidence="5 6" key="1">
    <citation type="journal article" date="2024" name="BMC Genomics">
        <title>De novo assembly and annotation of Popillia japonica's genome with initial clues to its potential as an invasive pest.</title>
        <authorList>
            <person name="Cucini C."/>
            <person name="Boschi S."/>
            <person name="Funari R."/>
            <person name="Cardaioli E."/>
            <person name="Iannotti N."/>
            <person name="Marturano G."/>
            <person name="Paoli F."/>
            <person name="Bruttini M."/>
            <person name="Carapelli A."/>
            <person name="Frati F."/>
            <person name="Nardi F."/>
        </authorList>
    </citation>
    <scope>NUCLEOTIDE SEQUENCE [LARGE SCALE GENOMIC DNA]</scope>
    <source>
        <strain evidence="5">DMR45628</strain>
    </source>
</reference>
<dbReference type="EMBL" id="JASPKY010000162">
    <property type="protein sequence ID" value="KAK9729228.1"/>
    <property type="molecule type" value="Genomic_DNA"/>
</dbReference>
<sequence>MAAKVPKVTLNNGLKCPALGLGTWQAAPGEVGSAVKYAIDIGYRHIDCAMLYGNEKEIGEAIRQKLKEGVVKREELFIVTKLWNTFHEREQVVPTCKKSLENFGLEYIDLYLIHWPVAQKLYGELDVNFPFKNAVGLDYDYVDTWKGMEECVDLGLAKSIGLSNFNSKQVQRVLDAARIKPVMNQIEVNPNINQKILIKFCRDREILVTAYSPFGSPSRPWAKPGDPVIHLTDPNSLYIEKLVLLALAVNNIALANSFYYNHLYKMAAKVPKVTLNNGLKCPALGLGTWQAAPGEVGSAVKYAIDIGYRHIDCAMLYGNEKEIGEAIRQKLKEGVVKREELFIVTKLWNTFHEREQVVPTCKKSLENFGLEYIDLYLIHWPVAQKLYGELDVNFPFKNAVGLDYDYVDTWKGMEECVDLGLAKSIGLSNFNSKQVQRVLDAARIKPVMNQIEVNPNINQKILIKFCRDREILVTAYSPFGSPSRPWAKPGDPVIHLTDPKLVAIGKKYKKTSAQIVLRYVYELGTIPIPKSTNKQRLAANLDIFDFELSSSDKAIIDLFNCNGRAVPAIELKGIPHYPFKDDEF</sequence>
<dbReference type="AlphaFoldDB" id="A0AAW1L660"/>
<dbReference type="SUPFAM" id="SSF51430">
    <property type="entry name" value="NAD(P)-linked oxidoreductase"/>
    <property type="match status" value="2"/>
</dbReference>
<gene>
    <name evidence="5" type="ORF">QE152_g16041</name>
</gene>
<dbReference type="Pfam" id="PF00248">
    <property type="entry name" value="Aldo_ket_red"/>
    <property type="match status" value="2"/>
</dbReference>
<dbReference type="PROSITE" id="PS00062">
    <property type="entry name" value="ALDOKETO_REDUCTASE_2"/>
    <property type="match status" value="2"/>
</dbReference>
<dbReference type="InterPro" id="IPR023210">
    <property type="entry name" value="NADP_OxRdtase_dom"/>
</dbReference>
<feature type="domain" description="NADP-dependent oxidoreductase" evidence="4">
    <location>
        <begin position="284"/>
        <end position="557"/>
    </location>
</feature>
<protein>
    <submittedName>
        <fullName evidence="5">Aldo/keto reductase family</fullName>
    </submittedName>
</protein>
<organism evidence="5 6">
    <name type="scientific">Popillia japonica</name>
    <name type="common">Japanese beetle</name>
    <dbReference type="NCBI Taxonomy" id="7064"/>
    <lineage>
        <taxon>Eukaryota</taxon>
        <taxon>Metazoa</taxon>
        <taxon>Ecdysozoa</taxon>
        <taxon>Arthropoda</taxon>
        <taxon>Hexapoda</taxon>
        <taxon>Insecta</taxon>
        <taxon>Pterygota</taxon>
        <taxon>Neoptera</taxon>
        <taxon>Endopterygota</taxon>
        <taxon>Coleoptera</taxon>
        <taxon>Polyphaga</taxon>
        <taxon>Scarabaeiformia</taxon>
        <taxon>Scarabaeidae</taxon>
        <taxon>Rutelinae</taxon>
        <taxon>Popillia</taxon>
    </lineage>
</organism>
<dbReference type="FunFam" id="3.20.20.100:FF:000006">
    <property type="entry name" value="Aldo-keto reductase family 1 member A1"/>
    <property type="match status" value="1"/>
</dbReference>
<accession>A0AAW1L660</accession>
<evidence type="ECO:0000256" key="3">
    <source>
        <dbReference type="ARBA" id="ARBA00023002"/>
    </source>
</evidence>
<keyword evidence="2" id="KW-0521">NADP</keyword>
<keyword evidence="6" id="KW-1185">Reference proteome</keyword>
<comment type="similarity">
    <text evidence="1">Belongs to the aldo/keto reductase family.</text>
</comment>
<dbReference type="InterPro" id="IPR036812">
    <property type="entry name" value="NAD(P)_OxRdtase_dom_sf"/>
</dbReference>
<dbReference type="Gene3D" id="3.20.20.100">
    <property type="entry name" value="NADP-dependent oxidoreductase domain"/>
    <property type="match status" value="2"/>
</dbReference>